<evidence type="ECO:0000259" key="3">
    <source>
        <dbReference type="Pfam" id="PF13439"/>
    </source>
</evidence>
<dbReference type="RefSeq" id="WP_264282628.1">
    <property type="nucleotide sequence ID" value="NZ_CP107006.1"/>
</dbReference>
<dbReference type="InterPro" id="IPR028098">
    <property type="entry name" value="Glyco_trans_4-like_N"/>
</dbReference>
<keyword evidence="1 4" id="KW-0328">Glycosyltransferase</keyword>
<evidence type="ECO:0000313" key="5">
    <source>
        <dbReference type="Proteomes" id="UP001162741"/>
    </source>
</evidence>
<proteinExistence type="predicted"/>
<dbReference type="Pfam" id="PF13439">
    <property type="entry name" value="Glyco_transf_4"/>
    <property type="match status" value="1"/>
</dbReference>
<dbReference type="SUPFAM" id="SSF53756">
    <property type="entry name" value="UDP-Glycosyltransferase/glycogen phosphorylase"/>
    <property type="match status" value="1"/>
</dbReference>
<feature type="domain" description="Glycosyltransferase subfamily 4-like N-terminal" evidence="3">
    <location>
        <begin position="20"/>
        <end position="168"/>
    </location>
</feature>
<dbReference type="EC" id="2.4.-.-" evidence="4"/>
<dbReference type="PANTHER" id="PTHR12526">
    <property type="entry name" value="GLYCOSYLTRANSFERASE"/>
    <property type="match status" value="1"/>
</dbReference>
<protein>
    <submittedName>
        <fullName evidence="4">Glycosyltransferase</fullName>
        <ecNumber evidence="4">2.4.-.-</ecNumber>
    </submittedName>
</protein>
<name>A0ABY6J538_9BACT</name>
<keyword evidence="2 4" id="KW-0808">Transferase</keyword>
<dbReference type="PANTHER" id="PTHR12526:SF510">
    <property type="entry name" value="D-INOSITOL 3-PHOSPHATE GLYCOSYLTRANSFERASE"/>
    <property type="match status" value="1"/>
</dbReference>
<dbReference type="GO" id="GO:0016757">
    <property type="term" value="F:glycosyltransferase activity"/>
    <property type="evidence" value="ECO:0007669"/>
    <property type="project" value="UniProtKB-KW"/>
</dbReference>
<keyword evidence="5" id="KW-1185">Reference proteome</keyword>
<evidence type="ECO:0000313" key="4">
    <source>
        <dbReference type="EMBL" id="UYQ94791.1"/>
    </source>
</evidence>
<gene>
    <name evidence="4" type="ORF">MKQ68_06760</name>
</gene>
<dbReference type="Pfam" id="PF13692">
    <property type="entry name" value="Glyco_trans_1_4"/>
    <property type="match status" value="1"/>
</dbReference>
<sequence>MTKITHKKIVILGPAHPLRGGLAAFNERLAYELQNNGNEVRIETFSFQYPSFMFPGKTQYAEGPVPDGLNIRRSVHSMNPLNWLLTGKRLRREAPDLIIAAFWLPLMAPSLGTVIKEAKKNGKTKVIGLMHNLIPHEKRPGDGPFTRYFVKQCDAFITLSDEVLNDVRMLSDKPAICSPHPVYDSFGSAVPAPAALTALGLAPNYKYLLFFGFVRAYKGLDLLLEAMGDVRIAARKDIRLIVAGEFYEDRQPYDELLQRFQLKDKLVMANEFIPNEMVKYYFSAADAVVQPYRSATQSGISQMAYHFEKPMVVTNVGGLPEIVPNGQAGYVVAPEPAAIAEGILRLVDEGPEKFAAFIAAQKQRYSWANFVDALGNLVAIQ</sequence>
<accession>A0ABY6J538</accession>
<organism evidence="4 5">
    <name type="scientific">Chitinophaga horti</name>
    <dbReference type="NCBI Taxonomy" id="2920382"/>
    <lineage>
        <taxon>Bacteria</taxon>
        <taxon>Pseudomonadati</taxon>
        <taxon>Bacteroidota</taxon>
        <taxon>Chitinophagia</taxon>
        <taxon>Chitinophagales</taxon>
        <taxon>Chitinophagaceae</taxon>
        <taxon>Chitinophaga</taxon>
    </lineage>
</organism>
<evidence type="ECO:0000256" key="1">
    <source>
        <dbReference type="ARBA" id="ARBA00022676"/>
    </source>
</evidence>
<evidence type="ECO:0000256" key="2">
    <source>
        <dbReference type="ARBA" id="ARBA00022679"/>
    </source>
</evidence>
<dbReference type="Proteomes" id="UP001162741">
    <property type="component" value="Chromosome"/>
</dbReference>
<reference evidence="4" key="1">
    <citation type="submission" date="2022-10" db="EMBL/GenBank/DDBJ databases">
        <title>Chitinophaga sp. nov., isolated from soil.</title>
        <authorList>
            <person name="Jeon C.O."/>
        </authorList>
    </citation>
    <scope>NUCLEOTIDE SEQUENCE</scope>
    <source>
        <strain evidence="4">R8</strain>
    </source>
</reference>
<dbReference type="Gene3D" id="3.40.50.2000">
    <property type="entry name" value="Glycogen Phosphorylase B"/>
    <property type="match status" value="2"/>
</dbReference>
<dbReference type="EMBL" id="CP107006">
    <property type="protein sequence ID" value="UYQ94791.1"/>
    <property type="molecule type" value="Genomic_DNA"/>
</dbReference>